<dbReference type="PROSITE" id="PS00598">
    <property type="entry name" value="CHROMO_1"/>
    <property type="match status" value="1"/>
</dbReference>
<feature type="compositionally biased region" description="Acidic residues" evidence="3">
    <location>
        <begin position="289"/>
        <end position="303"/>
    </location>
</feature>
<dbReference type="EMBL" id="VIIS01001846">
    <property type="protein sequence ID" value="KAF0291973.1"/>
    <property type="molecule type" value="Genomic_DNA"/>
</dbReference>
<feature type="compositionally biased region" description="Pro residues" evidence="3">
    <location>
        <begin position="264"/>
        <end position="274"/>
    </location>
</feature>
<proteinExistence type="predicted"/>
<dbReference type="Gene3D" id="2.40.50.40">
    <property type="match status" value="1"/>
</dbReference>
<comment type="subcellular location">
    <subcellularLocation>
        <location evidence="1">Nucleus</location>
    </subcellularLocation>
</comment>
<evidence type="ECO:0000313" key="5">
    <source>
        <dbReference type="EMBL" id="KAF0291973.1"/>
    </source>
</evidence>
<comment type="caution">
    <text evidence="5">The sequence shown here is derived from an EMBL/GenBank/DDBJ whole genome shotgun (WGS) entry which is preliminary data.</text>
</comment>
<evidence type="ECO:0000259" key="4">
    <source>
        <dbReference type="PROSITE" id="PS50013"/>
    </source>
</evidence>
<keyword evidence="2" id="KW-0539">Nucleus</keyword>
<dbReference type="Pfam" id="PF18322">
    <property type="entry name" value="CLIP_1"/>
    <property type="match status" value="1"/>
</dbReference>
<feature type="region of interest" description="Disordered" evidence="3">
    <location>
        <begin position="114"/>
        <end position="151"/>
    </location>
</feature>
<dbReference type="SUPFAM" id="SSF54160">
    <property type="entry name" value="Chromo domain-like"/>
    <property type="match status" value="1"/>
</dbReference>
<feature type="region of interest" description="Disordered" evidence="3">
    <location>
        <begin position="240"/>
        <end position="303"/>
    </location>
</feature>
<feature type="compositionally biased region" description="Low complexity" evidence="3">
    <location>
        <begin position="240"/>
        <end position="254"/>
    </location>
</feature>
<sequence>MLAAVKAVLSGDSKALAAKKYRVERKDLIETLRKRAVTPIGVLGSTSPAVDPSSISDVMRKAIGSVILGKMCVKAASTLHRVPFGQLKSLCQSMTARYDSKGAVVVEAASEVPPPQSTSVAASPAQPQAPTSPAPSPAAAEPPPGHIWDNRNGTWILEKDGKQQAFFEVDTILARREAATEGGQPEYLIRWKGYTDAWNTWEPEGNLECTDTLAAFQRRWDTVAEEERRRIIAEFSPVAPAPGLAPAAAAATPAGQQRKGRPPKILPPGKTPPPGKKRGRKPKPKPEPEPEPVPEEVEEPEEVTLDLSSLVDPLAGADLDADVGYFDVNGQFVERSPVKADWSAGGAQFGLDAAAGGDPVPALNNTCLCVPFYNCEDGQLITDGAGLLNPRFGPRDKCTDFNICCNDEQTIKKIEAKPGVDKSVMTTIKDGISELFSGGSKPSVGAGECVCVAFYLCDGGVLSKEIANQVDLRQVCCSNPQVPTGGSGTGAGGIVPDTERPDYDLWKFCKSYPLSVACVRSRQATLSGYDLQNFHRS</sequence>
<accession>A0A6A4VEB4</accession>
<dbReference type="PANTHER" id="PTHR22812">
    <property type="entry name" value="CHROMOBOX PROTEIN"/>
    <property type="match status" value="1"/>
</dbReference>
<dbReference type="InterPro" id="IPR023780">
    <property type="entry name" value="Chromo_domain"/>
</dbReference>
<dbReference type="InterPro" id="IPR000953">
    <property type="entry name" value="Chromo/chromo_shadow_dom"/>
</dbReference>
<organism evidence="5 6">
    <name type="scientific">Amphibalanus amphitrite</name>
    <name type="common">Striped barnacle</name>
    <name type="synonym">Balanus amphitrite</name>
    <dbReference type="NCBI Taxonomy" id="1232801"/>
    <lineage>
        <taxon>Eukaryota</taxon>
        <taxon>Metazoa</taxon>
        <taxon>Ecdysozoa</taxon>
        <taxon>Arthropoda</taxon>
        <taxon>Crustacea</taxon>
        <taxon>Multicrustacea</taxon>
        <taxon>Cirripedia</taxon>
        <taxon>Thoracica</taxon>
        <taxon>Thoracicalcarea</taxon>
        <taxon>Balanomorpha</taxon>
        <taxon>Balanoidea</taxon>
        <taxon>Balanidae</taxon>
        <taxon>Amphibalaninae</taxon>
        <taxon>Amphibalanus</taxon>
    </lineage>
</organism>
<dbReference type="Pfam" id="PF00385">
    <property type="entry name" value="Chromo"/>
    <property type="match status" value="1"/>
</dbReference>
<feature type="domain" description="Chromo" evidence="4">
    <location>
        <begin position="167"/>
        <end position="228"/>
    </location>
</feature>
<dbReference type="InterPro" id="IPR051219">
    <property type="entry name" value="Heterochromatin_chromo-domain"/>
</dbReference>
<dbReference type="PROSITE" id="PS50013">
    <property type="entry name" value="CHROMO_2"/>
    <property type="match status" value="1"/>
</dbReference>
<name>A0A6A4VEB4_AMPAM</name>
<evidence type="ECO:0000256" key="3">
    <source>
        <dbReference type="SAM" id="MobiDB-lite"/>
    </source>
</evidence>
<evidence type="ECO:0000313" key="6">
    <source>
        <dbReference type="Proteomes" id="UP000440578"/>
    </source>
</evidence>
<keyword evidence="6" id="KW-1185">Reference proteome</keyword>
<dbReference type="Proteomes" id="UP000440578">
    <property type="component" value="Unassembled WGS sequence"/>
</dbReference>
<protein>
    <submittedName>
        <fullName evidence="5">Chromobox 5</fullName>
    </submittedName>
</protein>
<dbReference type="AlphaFoldDB" id="A0A6A4VEB4"/>
<feature type="compositionally biased region" description="Pro residues" evidence="3">
    <location>
        <begin position="130"/>
        <end position="145"/>
    </location>
</feature>
<gene>
    <name evidence="5" type="primary">Cbx5_0</name>
    <name evidence="5" type="ORF">FJT64_009965</name>
</gene>
<dbReference type="InterPro" id="IPR041515">
    <property type="entry name" value="PPAF-2-like_Clip"/>
</dbReference>
<feature type="compositionally biased region" description="Low complexity" evidence="3">
    <location>
        <begin position="114"/>
        <end position="129"/>
    </location>
</feature>
<dbReference type="GO" id="GO:0005634">
    <property type="term" value="C:nucleus"/>
    <property type="evidence" value="ECO:0007669"/>
    <property type="project" value="UniProtKB-SubCell"/>
</dbReference>
<dbReference type="CDD" id="cd00024">
    <property type="entry name" value="CD_CSD"/>
    <property type="match status" value="1"/>
</dbReference>
<evidence type="ECO:0000256" key="2">
    <source>
        <dbReference type="ARBA" id="ARBA00023242"/>
    </source>
</evidence>
<dbReference type="InterPro" id="IPR016197">
    <property type="entry name" value="Chromo-like_dom_sf"/>
</dbReference>
<dbReference type="InterPro" id="IPR023779">
    <property type="entry name" value="Chromodomain_CS"/>
</dbReference>
<dbReference type="OrthoDB" id="37886at2759"/>
<evidence type="ECO:0000256" key="1">
    <source>
        <dbReference type="ARBA" id="ARBA00004123"/>
    </source>
</evidence>
<reference evidence="5 6" key="1">
    <citation type="submission" date="2019-07" db="EMBL/GenBank/DDBJ databases">
        <title>Draft genome assembly of a fouling barnacle, Amphibalanus amphitrite (Darwin, 1854): The first reference genome for Thecostraca.</title>
        <authorList>
            <person name="Kim W."/>
        </authorList>
    </citation>
    <scope>NUCLEOTIDE SEQUENCE [LARGE SCALE GENOMIC DNA]</scope>
    <source>
        <strain evidence="5">SNU_AA5</strain>
        <tissue evidence="5">Soma without cirri and trophi</tissue>
    </source>
</reference>
<dbReference type="GO" id="GO:0005694">
    <property type="term" value="C:chromosome"/>
    <property type="evidence" value="ECO:0007669"/>
    <property type="project" value="UniProtKB-ARBA"/>
</dbReference>
<dbReference type="SMART" id="SM00298">
    <property type="entry name" value="CHROMO"/>
    <property type="match status" value="1"/>
</dbReference>